<proteinExistence type="inferred from homology"/>
<keyword evidence="5" id="KW-1185">Reference proteome</keyword>
<gene>
    <name evidence="4" type="ORF">F1188_07635</name>
</gene>
<dbReference type="InterPro" id="IPR038527">
    <property type="entry name" value="HupH_C_sf"/>
</dbReference>
<organism evidence="4 5">
    <name type="scientific">Roseospira marina</name>
    <dbReference type="NCBI Taxonomy" id="140057"/>
    <lineage>
        <taxon>Bacteria</taxon>
        <taxon>Pseudomonadati</taxon>
        <taxon>Pseudomonadota</taxon>
        <taxon>Alphaproteobacteria</taxon>
        <taxon>Rhodospirillales</taxon>
        <taxon>Rhodospirillaceae</taxon>
        <taxon>Roseospira</taxon>
    </lineage>
</organism>
<dbReference type="OrthoDB" id="6560677at2"/>
<dbReference type="RefSeq" id="WP_150061802.1">
    <property type="nucleotide sequence ID" value="NZ_JACHII010000007.1"/>
</dbReference>
<evidence type="ECO:0000259" key="3">
    <source>
        <dbReference type="Pfam" id="PF04809"/>
    </source>
</evidence>
<dbReference type="Proteomes" id="UP000324065">
    <property type="component" value="Unassembled WGS sequence"/>
</dbReference>
<accession>A0A5M6IDC2</accession>
<sequence length="310" mass="32329">MRDLDPHRRPQPPVGTDSATWAAGPAVPAVGGGPEDADLDIPSPGDRRRALIGAEALVAAAPEALALVDALEITLRARATADPKTPPAIFSLEGVGSAGATLLDQILGHGEVSGLVREADGATVMVQESVLTGVWRLQRRGTDGMCRGRWIEVSAVPDAVVRAAATARPARTVEPEPGSAGLRVAPSLLVEILDRARRYRPDARTPDARRSNKPNHVIALTNLPVTAADLACLRETLGPGPVALHSRGYGTCDIDATGVANVWSVRFLNASGVVILDTLEIGGVPDAARAASEDFADAAVRLADIRDAYL</sequence>
<feature type="domain" description="HupH hydrogenase expression protein C-terminal" evidence="3">
    <location>
        <begin position="185"/>
        <end position="307"/>
    </location>
</feature>
<dbReference type="AlphaFoldDB" id="A0A5M6IDC2"/>
<feature type="region of interest" description="Disordered" evidence="2">
    <location>
        <begin position="1"/>
        <end position="43"/>
    </location>
</feature>
<dbReference type="EMBL" id="VWPJ01000005">
    <property type="protein sequence ID" value="KAA5606280.1"/>
    <property type="molecule type" value="Genomic_DNA"/>
</dbReference>
<protein>
    <submittedName>
        <fullName evidence="4">Hydrogenase expression/formation protein</fullName>
    </submittedName>
</protein>
<evidence type="ECO:0000313" key="4">
    <source>
        <dbReference type="EMBL" id="KAA5606280.1"/>
    </source>
</evidence>
<dbReference type="Gene3D" id="3.30.1370.140">
    <property type="entry name" value="HupH hydrogenase expression protein, C-terminal domain"/>
    <property type="match status" value="2"/>
</dbReference>
<evidence type="ECO:0000256" key="1">
    <source>
        <dbReference type="ARBA" id="ARBA00010832"/>
    </source>
</evidence>
<dbReference type="Pfam" id="PF04809">
    <property type="entry name" value="HupH_C"/>
    <property type="match status" value="2"/>
</dbReference>
<name>A0A5M6IDC2_9PROT</name>
<comment type="similarity">
    <text evidence="1">Belongs to the HupH/HyaF family.</text>
</comment>
<evidence type="ECO:0000256" key="2">
    <source>
        <dbReference type="SAM" id="MobiDB-lite"/>
    </source>
</evidence>
<comment type="caution">
    <text evidence="4">The sequence shown here is derived from an EMBL/GenBank/DDBJ whole genome shotgun (WGS) entry which is preliminary data.</text>
</comment>
<feature type="domain" description="HupH hydrogenase expression protein C-terminal" evidence="3">
    <location>
        <begin position="83"/>
        <end position="164"/>
    </location>
</feature>
<reference evidence="4 5" key="1">
    <citation type="submission" date="2019-09" db="EMBL/GenBank/DDBJ databases">
        <title>Genome sequence of Roseospira marina, one of the more divergent members of the non-sulfur purple photosynthetic bacterial family, the Rhodospirillaceae.</title>
        <authorList>
            <person name="Meyer T."/>
            <person name="Kyndt J."/>
        </authorList>
    </citation>
    <scope>NUCLEOTIDE SEQUENCE [LARGE SCALE GENOMIC DNA]</scope>
    <source>
        <strain evidence="4 5">DSM 15113</strain>
    </source>
</reference>
<evidence type="ECO:0000313" key="5">
    <source>
        <dbReference type="Proteomes" id="UP000324065"/>
    </source>
</evidence>
<dbReference type="InterPro" id="IPR006894">
    <property type="entry name" value="HupH_Hydgase_express_prot_C"/>
</dbReference>